<dbReference type="GO" id="GO:0003700">
    <property type="term" value="F:DNA-binding transcription factor activity"/>
    <property type="evidence" value="ECO:0007669"/>
    <property type="project" value="InterPro"/>
</dbReference>
<dbReference type="InterPro" id="IPR036390">
    <property type="entry name" value="WH_DNA-bd_sf"/>
</dbReference>
<keyword evidence="6" id="KW-1185">Reference proteome</keyword>
<protein>
    <submittedName>
        <fullName evidence="3">ArsR family transcriptional regulator</fullName>
    </submittedName>
</protein>
<dbReference type="SUPFAM" id="SSF46785">
    <property type="entry name" value="Winged helix' DNA-binding domain"/>
    <property type="match status" value="1"/>
</dbReference>
<evidence type="ECO:0000256" key="1">
    <source>
        <dbReference type="SAM" id="MobiDB-lite"/>
    </source>
</evidence>
<dbReference type="STRING" id="33050.AN936_06135"/>
<dbReference type="InterPro" id="IPR036388">
    <property type="entry name" value="WH-like_DNA-bd_sf"/>
</dbReference>
<reference evidence="4 6" key="4">
    <citation type="journal article" date="2016" name="Genome Announc.">
        <title>Complete Genome Sequence of Sphingopyxis macrogoltabida Strain 203N (NBRC 111659), a Polyethylene Glycol Degrader.</title>
        <authorList>
            <person name="Ohtsubo Y."/>
            <person name="Nonoyama S."/>
            <person name="Nagata Y."/>
            <person name="Numata M."/>
            <person name="Tsuchikane K."/>
            <person name="Hosoyama A."/>
            <person name="Yamazoe A."/>
            <person name="Tsuda M."/>
            <person name="Fujita N."/>
            <person name="Kawai F."/>
        </authorList>
    </citation>
    <scope>NUCLEOTIDE SEQUENCE [LARGE SCALE GENOMIC DNA]</scope>
    <source>
        <strain evidence="4 6">203N</strain>
    </source>
</reference>
<dbReference type="NCBIfam" id="NF033788">
    <property type="entry name" value="HTH_metalloreg"/>
    <property type="match status" value="1"/>
</dbReference>
<dbReference type="OrthoDB" id="9789575at2"/>
<evidence type="ECO:0000313" key="3">
    <source>
        <dbReference type="EMBL" id="ALH79959.1"/>
    </source>
</evidence>
<dbReference type="Gene3D" id="1.10.10.10">
    <property type="entry name" value="Winged helix-like DNA-binding domain superfamily/Winged helix DNA-binding domain"/>
    <property type="match status" value="1"/>
</dbReference>
<evidence type="ECO:0000259" key="2">
    <source>
        <dbReference type="PROSITE" id="PS50987"/>
    </source>
</evidence>
<reference evidence="6" key="2">
    <citation type="submission" date="2015-11" db="EMBL/GenBank/DDBJ databases">
        <title>Complete genome sequence of a polyethylene-glycol degrader Sphingopyxis macrogoltabida 203N (NBRC 111659).</title>
        <authorList>
            <person name="Yoshiyuki O."/>
            <person name="Shouta N."/>
            <person name="Nagata Y."/>
            <person name="Numata M."/>
            <person name="Tsuchikane K."/>
            <person name="Hosoyama A."/>
            <person name="Yamazoe A."/>
            <person name="Tsuda M."/>
            <person name="Fujita N."/>
            <person name="Kawai F."/>
        </authorList>
    </citation>
    <scope>NUCLEOTIDE SEQUENCE [LARGE SCALE GENOMIC DNA]</scope>
    <source>
        <strain evidence="6">203N</strain>
    </source>
</reference>
<dbReference type="Gene3D" id="3.40.50.150">
    <property type="entry name" value="Vaccinia Virus protein VP39"/>
    <property type="match status" value="1"/>
</dbReference>
<evidence type="ECO:0000313" key="4">
    <source>
        <dbReference type="EMBL" id="AMU90617.1"/>
    </source>
</evidence>
<dbReference type="PRINTS" id="PR00778">
    <property type="entry name" value="HTHARSR"/>
</dbReference>
<reference evidence="3 5" key="1">
    <citation type="journal article" date="2015" name="Genome Announc.">
        <title>Complete Genome Sequence of Polypropylene Glycol- and Polyethylene Glycol-Degrading Sphingopyxis macrogoltabida Strain EY-1.</title>
        <authorList>
            <person name="Ohtsubo Y."/>
            <person name="Nagata Y."/>
            <person name="Numata M."/>
            <person name="Tsuchikane K."/>
            <person name="Hosoyama A."/>
            <person name="Yamazoe A."/>
            <person name="Tsuda M."/>
            <person name="Fujita N."/>
            <person name="Kawai F."/>
        </authorList>
    </citation>
    <scope>NUCLEOTIDE SEQUENCE [LARGE SCALE GENOMIC DNA]</scope>
    <source>
        <strain evidence="3 5">EY-1</strain>
    </source>
</reference>
<dbReference type="InterPro" id="IPR001845">
    <property type="entry name" value="HTH_ArsR_DNA-bd_dom"/>
</dbReference>
<evidence type="ECO:0000313" key="6">
    <source>
        <dbReference type="Proteomes" id="UP000076088"/>
    </source>
</evidence>
<dbReference type="Pfam" id="PF01022">
    <property type="entry name" value="HTH_5"/>
    <property type="match status" value="1"/>
</dbReference>
<evidence type="ECO:0000313" key="5">
    <source>
        <dbReference type="Proteomes" id="UP000058074"/>
    </source>
</evidence>
<sequence>MTELLDIFRALADPTRLRILALLREMELAIGELAVVLDQSQPRVSRHVRILVDAGVVERRREGSWVFLRLAQDGPVGETIARADKWPFSPREALVIAHDARRLVAVRTERAAAAERYFAEHAAEWDAIRSRHVAESEVEAAILAIMHNRRLGHLLDIGTGTGRMAEIFAPTARRITALDRSPEMLRIARAKLAGQPVPIDLVQGDFLNLPVADASVDSIVIHQALHFAHEPDRVIAEAGRVLRGGGHLLIVDFAPHEDEEMRTLAAHARLGFSDAQIRGWFASAGMGLETSQTLEGGELAVKLWLGRRRSDEDQSPVAQGSDGQRKRLAA</sequence>
<dbReference type="CDD" id="cd02440">
    <property type="entry name" value="AdoMet_MTases"/>
    <property type="match status" value="1"/>
</dbReference>
<dbReference type="AlphaFoldDB" id="A0A0P0D9H5"/>
<proteinExistence type="predicted"/>
<reference evidence="4" key="3">
    <citation type="submission" date="2015-11" db="EMBL/GenBank/DDBJ databases">
        <authorList>
            <person name="Yoshiyuki O."/>
        </authorList>
    </citation>
    <scope>NUCLEOTIDE SEQUENCE</scope>
    <source>
        <strain evidence="4">203N</strain>
    </source>
</reference>
<accession>A0A0P0D9H5</accession>
<dbReference type="KEGG" id="smag:AN936_06135"/>
<dbReference type="Pfam" id="PF08241">
    <property type="entry name" value="Methyltransf_11"/>
    <property type="match status" value="1"/>
</dbReference>
<dbReference type="KEGG" id="smaz:LH19_15880"/>
<dbReference type="Proteomes" id="UP000076088">
    <property type="component" value="Chromosome"/>
</dbReference>
<dbReference type="InterPro" id="IPR029063">
    <property type="entry name" value="SAM-dependent_MTases_sf"/>
</dbReference>
<dbReference type="CDD" id="cd00090">
    <property type="entry name" value="HTH_ARSR"/>
    <property type="match status" value="1"/>
</dbReference>
<organism evidence="3 5">
    <name type="scientific">Sphingopyxis macrogoltabida</name>
    <name type="common">Sphingomonas macrogoltabidus</name>
    <dbReference type="NCBI Taxonomy" id="33050"/>
    <lineage>
        <taxon>Bacteria</taxon>
        <taxon>Pseudomonadati</taxon>
        <taxon>Pseudomonadota</taxon>
        <taxon>Alphaproteobacteria</taxon>
        <taxon>Sphingomonadales</taxon>
        <taxon>Sphingomonadaceae</taxon>
        <taxon>Sphingopyxis</taxon>
    </lineage>
</organism>
<dbReference type="PATRIC" id="fig|33050.5.peg.1280"/>
<name>A0A0P0D9H5_SPHMC</name>
<dbReference type="InterPro" id="IPR013216">
    <property type="entry name" value="Methyltransf_11"/>
</dbReference>
<dbReference type="Proteomes" id="UP000058074">
    <property type="component" value="Chromosome"/>
</dbReference>
<feature type="domain" description="HTH arsR-type" evidence="2">
    <location>
        <begin position="1"/>
        <end position="91"/>
    </location>
</feature>
<dbReference type="PANTHER" id="PTHR42912">
    <property type="entry name" value="METHYLTRANSFERASE"/>
    <property type="match status" value="1"/>
</dbReference>
<feature type="region of interest" description="Disordered" evidence="1">
    <location>
        <begin position="309"/>
        <end position="330"/>
    </location>
</feature>
<gene>
    <name evidence="3" type="ORF">AN936_06135</name>
    <name evidence="4" type="ORF">ATM17_16460</name>
</gene>
<dbReference type="SMART" id="SM00418">
    <property type="entry name" value="HTH_ARSR"/>
    <property type="match status" value="1"/>
</dbReference>
<dbReference type="InterPro" id="IPR011991">
    <property type="entry name" value="ArsR-like_HTH"/>
</dbReference>
<dbReference type="InterPro" id="IPR050508">
    <property type="entry name" value="Methyltransf_Superfamily"/>
</dbReference>
<dbReference type="RefSeq" id="WP_054587350.1">
    <property type="nucleotide sequence ID" value="NZ_CP009429.1"/>
</dbReference>
<dbReference type="PROSITE" id="PS50987">
    <property type="entry name" value="HTH_ARSR_2"/>
    <property type="match status" value="1"/>
</dbReference>
<dbReference type="EMBL" id="CP012700">
    <property type="protein sequence ID" value="ALH79959.1"/>
    <property type="molecule type" value="Genomic_DNA"/>
</dbReference>
<dbReference type="SUPFAM" id="SSF53335">
    <property type="entry name" value="S-adenosyl-L-methionine-dependent methyltransferases"/>
    <property type="match status" value="1"/>
</dbReference>
<dbReference type="GO" id="GO:0008757">
    <property type="term" value="F:S-adenosylmethionine-dependent methyltransferase activity"/>
    <property type="evidence" value="ECO:0007669"/>
    <property type="project" value="InterPro"/>
</dbReference>
<dbReference type="EMBL" id="CP013344">
    <property type="protein sequence ID" value="AMU90617.1"/>
    <property type="molecule type" value="Genomic_DNA"/>
</dbReference>